<dbReference type="InterPro" id="IPR011990">
    <property type="entry name" value="TPR-like_helical_dom_sf"/>
</dbReference>
<evidence type="ECO:0000313" key="5">
    <source>
        <dbReference type="Proteomes" id="UP000624325"/>
    </source>
</evidence>
<protein>
    <submittedName>
        <fullName evidence="4">LuxR family transcriptional regulator</fullName>
    </submittedName>
</protein>
<dbReference type="Pfam" id="PF13191">
    <property type="entry name" value="AAA_16"/>
    <property type="match status" value="1"/>
</dbReference>
<evidence type="ECO:0000259" key="3">
    <source>
        <dbReference type="PROSITE" id="PS50043"/>
    </source>
</evidence>
<dbReference type="SUPFAM" id="SSF52540">
    <property type="entry name" value="P-loop containing nucleoside triphosphate hydrolases"/>
    <property type="match status" value="1"/>
</dbReference>
<dbReference type="Gene3D" id="1.25.40.10">
    <property type="entry name" value="Tetratricopeptide repeat domain"/>
    <property type="match status" value="2"/>
</dbReference>
<keyword evidence="1" id="KW-0547">Nucleotide-binding</keyword>
<feature type="domain" description="HTH luxR-type" evidence="3">
    <location>
        <begin position="837"/>
        <end position="902"/>
    </location>
</feature>
<keyword evidence="5" id="KW-1185">Reference proteome</keyword>
<dbReference type="PRINTS" id="PR00038">
    <property type="entry name" value="HTHLUXR"/>
</dbReference>
<dbReference type="Gene3D" id="1.10.10.10">
    <property type="entry name" value="Winged helix-like DNA-binding domain superfamily/Winged helix DNA-binding domain"/>
    <property type="match status" value="1"/>
</dbReference>
<dbReference type="Pfam" id="PF00196">
    <property type="entry name" value="GerE"/>
    <property type="match status" value="1"/>
</dbReference>
<accession>A0ABQ4C8N8</accession>
<dbReference type="InterPro" id="IPR019734">
    <property type="entry name" value="TPR_rpt"/>
</dbReference>
<evidence type="ECO:0000256" key="1">
    <source>
        <dbReference type="ARBA" id="ARBA00022741"/>
    </source>
</evidence>
<name>A0ABQ4C8N8_9ACTN</name>
<dbReference type="InterPro" id="IPR027417">
    <property type="entry name" value="P-loop_NTPase"/>
</dbReference>
<keyword evidence="2" id="KW-0067">ATP-binding</keyword>
<dbReference type="Proteomes" id="UP000624325">
    <property type="component" value="Unassembled WGS sequence"/>
</dbReference>
<sequence length="908" mass="98247">MVEGEPGIGKTSLARAAVATTHDTPVQVIWAVCDELSQAFPFLPLLEALRAHPDIPADEHARICDLLRADPGIGNRMDVIPVATEQLLALVGDVCAQSPTMLVVDDLQWADIATVMTLGRLLRGIDQTRLLVVALNRTVPRRDDLMALRRAIEPNVLRIDSLDDDQVAEFVAQLVGARPGPGLLALAAGAGGNPLYLTELVDVLVRAKALEPVDDLVEARATATPSSLAAAISDRLEFISPPARDVLRIAALLGIDFSVSELAVVSGHRLQDLLPVLDEAILAGVLIENGAEMAFRHPLIRQSLYDGMPAGLRAAWHRDAARALANNGASAERVARQLRPTVEEDTTGKVVDGWVVSWLSDSAPQLVGQAPQVAIPMLRWALNGAPPGNDVYDVLSCRLADALLRVGDPTSATDVAATALMHVRRPDSLVDLHWTLTQCQALAGRSQESLDPLRRALNAPGLGLRHRARLQVLMARVYRSLGRVDAAARVAEEALATATEADDRFGMGWALFVRTIAHCMQGESEQALPLFDRALAVSEGDPALADLRLILQINQASAYGVLDRYDDAIRLAERVRDGAQRAGNVFRLAQAHCVLGELLFDVGRWDDALVEIDLALDVSKDPMVDCFQHGLAAVIQLHRGDADSERHLKAAERFAEKVGARICRPFALARALQKEQADAPAAALEILLDGMSDRVQESEETVELLADAVRLATSVGDVSAAEAVVQRSVAMAEESSGPHRQAVTRHCRSLLDADSSGLIEAASLYRAAARPLPRAQALESAALIHADRGEITEARDLFTEAYALYAKLGAEWDLARTQAIFRNYGIRRGPRVRHRQARRGWDALTPTEIRVAGMVAQGMSNPQIAAQLFLSPRTVQTHVSHILAKLELQSRIDIAREASQREAAQNLN</sequence>
<dbReference type="PROSITE" id="PS00622">
    <property type="entry name" value="HTH_LUXR_1"/>
    <property type="match status" value="1"/>
</dbReference>
<dbReference type="InterPro" id="IPR000792">
    <property type="entry name" value="Tscrpt_reg_LuxR_C"/>
</dbReference>
<dbReference type="EMBL" id="BONC01000037">
    <property type="protein sequence ID" value="GIF58811.1"/>
    <property type="molecule type" value="Genomic_DNA"/>
</dbReference>
<dbReference type="SMART" id="SM00028">
    <property type="entry name" value="TPR"/>
    <property type="match status" value="4"/>
</dbReference>
<comment type="caution">
    <text evidence="4">The sequence shown here is derived from an EMBL/GenBank/DDBJ whole genome shotgun (WGS) entry which is preliminary data.</text>
</comment>
<gene>
    <name evidence="4" type="ORF">Air01nite_49060</name>
</gene>
<dbReference type="InterPro" id="IPR036388">
    <property type="entry name" value="WH-like_DNA-bd_sf"/>
</dbReference>
<dbReference type="InterPro" id="IPR016032">
    <property type="entry name" value="Sig_transdc_resp-reg_C-effctor"/>
</dbReference>
<dbReference type="SUPFAM" id="SSF46894">
    <property type="entry name" value="C-terminal effector domain of the bipartite response regulators"/>
    <property type="match status" value="1"/>
</dbReference>
<dbReference type="PANTHER" id="PTHR16305:SF35">
    <property type="entry name" value="TRANSCRIPTIONAL ACTIVATOR DOMAIN"/>
    <property type="match status" value="1"/>
</dbReference>
<dbReference type="CDD" id="cd06170">
    <property type="entry name" value="LuxR_C_like"/>
    <property type="match status" value="1"/>
</dbReference>
<reference evidence="4 5" key="1">
    <citation type="submission" date="2021-01" db="EMBL/GenBank/DDBJ databases">
        <title>Whole genome shotgun sequence of Asanoa iriomotensis NBRC 100142.</title>
        <authorList>
            <person name="Komaki H."/>
            <person name="Tamura T."/>
        </authorList>
    </citation>
    <scope>NUCLEOTIDE SEQUENCE [LARGE SCALE GENOMIC DNA]</scope>
    <source>
        <strain evidence="4 5">NBRC 100142</strain>
    </source>
</reference>
<evidence type="ECO:0000256" key="2">
    <source>
        <dbReference type="ARBA" id="ARBA00022840"/>
    </source>
</evidence>
<dbReference type="PANTHER" id="PTHR16305">
    <property type="entry name" value="TESTICULAR SOLUBLE ADENYLYL CYCLASE"/>
    <property type="match status" value="1"/>
</dbReference>
<dbReference type="SMART" id="SM00421">
    <property type="entry name" value="HTH_LUXR"/>
    <property type="match status" value="1"/>
</dbReference>
<dbReference type="PROSITE" id="PS50043">
    <property type="entry name" value="HTH_LUXR_2"/>
    <property type="match status" value="1"/>
</dbReference>
<dbReference type="Pfam" id="PF13424">
    <property type="entry name" value="TPR_12"/>
    <property type="match status" value="1"/>
</dbReference>
<dbReference type="SUPFAM" id="SSF48452">
    <property type="entry name" value="TPR-like"/>
    <property type="match status" value="2"/>
</dbReference>
<dbReference type="InterPro" id="IPR041664">
    <property type="entry name" value="AAA_16"/>
</dbReference>
<proteinExistence type="predicted"/>
<organism evidence="4 5">
    <name type="scientific">Asanoa iriomotensis</name>
    <dbReference type="NCBI Taxonomy" id="234613"/>
    <lineage>
        <taxon>Bacteria</taxon>
        <taxon>Bacillati</taxon>
        <taxon>Actinomycetota</taxon>
        <taxon>Actinomycetes</taxon>
        <taxon>Micromonosporales</taxon>
        <taxon>Micromonosporaceae</taxon>
        <taxon>Asanoa</taxon>
    </lineage>
</organism>
<evidence type="ECO:0000313" key="4">
    <source>
        <dbReference type="EMBL" id="GIF58811.1"/>
    </source>
</evidence>